<dbReference type="EMBL" id="FAOO01000003">
    <property type="protein sequence ID" value="CUU02848.1"/>
    <property type="molecule type" value="Genomic_DNA"/>
</dbReference>
<feature type="domain" description="Peptidase S54 rhomboid" evidence="8">
    <location>
        <begin position="68"/>
        <end position="222"/>
    </location>
</feature>
<proteinExistence type="predicted"/>
<dbReference type="GO" id="GO:0006508">
    <property type="term" value="P:proteolysis"/>
    <property type="evidence" value="ECO:0007669"/>
    <property type="project" value="UniProtKB-KW"/>
</dbReference>
<accession>A0A0S4MV40</accession>
<name>A0A0S4MV40_9BACT</name>
<reference evidence="10" key="1">
    <citation type="submission" date="2015-11" db="EMBL/GenBank/DDBJ databases">
        <authorList>
            <person name="Varghese N."/>
        </authorList>
    </citation>
    <scope>NUCLEOTIDE SEQUENCE [LARGE SCALE GENOMIC DNA]</scope>
</reference>
<feature type="transmembrane region" description="Helical" evidence="7">
    <location>
        <begin position="160"/>
        <end position="181"/>
    </location>
</feature>
<dbReference type="PANTHER" id="PTHR43066:SF26">
    <property type="entry name" value="RHOMBOID PROTEASE GLPG"/>
    <property type="match status" value="1"/>
</dbReference>
<keyword evidence="3" id="KW-0997">Cell inner membrane</keyword>
<feature type="transmembrane region" description="Helical" evidence="7">
    <location>
        <begin position="63"/>
        <end position="91"/>
    </location>
</feature>
<evidence type="ECO:0000256" key="2">
    <source>
        <dbReference type="ARBA" id="ARBA00022475"/>
    </source>
</evidence>
<gene>
    <name evidence="9" type="ORF">JGI1_00602</name>
</gene>
<evidence type="ECO:0000256" key="4">
    <source>
        <dbReference type="ARBA" id="ARBA00022692"/>
    </source>
</evidence>
<keyword evidence="5 7" id="KW-1133">Transmembrane helix</keyword>
<keyword evidence="6 7" id="KW-0472">Membrane</keyword>
<dbReference type="PANTHER" id="PTHR43066">
    <property type="entry name" value="RHOMBOID-RELATED PROTEIN"/>
    <property type="match status" value="1"/>
</dbReference>
<keyword evidence="10" id="KW-1185">Reference proteome</keyword>
<evidence type="ECO:0000313" key="10">
    <source>
        <dbReference type="Proteomes" id="UP000320623"/>
    </source>
</evidence>
<comment type="subcellular location">
    <subcellularLocation>
        <location evidence="1">Membrane</location>
        <topology evidence="1">Multi-pass membrane protein</topology>
    </subcellularLocation>
</comment>
<evidence type="ECO:0000256" key="3">
    <source>
        <dbReference type="ARBA" id="ARBA00022519"/>
    </source>
</evidence>
<dbReference type="SUPFAM" id="SSF144091">
    <property type="entry name" value="Rhomboid-like"/>
    <property type="match status" value="1"/>
</dbReference>
<dbReference type="FunFam" id="1.20.1540.10:FF:000027">
    <property type="entry name" value="Rhomboid family intramembrane serine protease"/>
    <property type="match status" value="1"/>
</dbReference>
<feature type="transmembrane region" description="Helical" evidence="7">
    <location>
        <begin position="201"/>
        <end position="221"/>
    </location>
</feature>
<dbReference type="Pfam" id="PF01694">
    <property type="entry name" value="Rhomboid"/>
    <property type="match status" value="1"/>
</dbReference>
<dbReference type="Proteomes" id="UP000320623">
    <property type="component" value="Unassembled WGS sequence"/>
</dbReference>
<dbReference type="OrthoDB" id="9813074at2"/>
<dbReference type="InterPro" id="IPR035952">
    <property type="entry name" value="Rhomboid-like_sf"/>
</dbReference>
<evidence type="ECO:0000256" key="1">
    <source>
        <dbReference type="ARBA" id="ARBA00004141"/>
    </source>
</evidence>
<dbReference type="InterPro" id="IPR022764">
    <property type="entry name" value="Peptidase_S54_rhomboid_dom"/>
</dbReference>
<keyword evidence="9" id="KW-0378">Hydrolase</keyword>
<feature type="transmembrane region" description="Helical" evidence="7">
    <location>
        <begin position="12"/>
        <end position="30"/>
    </location>
</feature>
<evidence type="ECO:0000259" key="8">
    <source>
        <dbReference type="Pfam" id="PF01694"/>
    </source>
</evidence>
<organism evidence="9 10">
    <name type="scientific">Candidatus Thermokryptus mobilis</name>
    <dbReference type="NCBI Taxonomy" id="1643428"/>
    <lineage>
        <taxon>Bacteria</taxon>
        <taxon>Pseudomonadati</taxon>
        <taxon>Candidatus Kryptoniota</taxon>
        <taxon>Candidatus Thermokryptus</taxon>
    </lineage>
</organism>
<evidence type="ECO:0000256" key="7">
    <source>
        <dbReference type="SAM" id="Phobius"/>
    </source>
</evidence>
<evidence type="ECO:0000256" key="6">
    <source>
        <dbReference type="ARBA" id="ARBA00023136"/>
    </source>
</evidence>
<dbReference type="RefSeq" id="WP_140944393.1">
    <property type="nucleotide sequence ID" value="NZ_FAOO01000003.1"/>
</dbReference>
<dbReference type="Gene3D" id="1.20.1540.10">
    <property type="entry name" value="Rhomboid-like"/>
    <property type="match status" value="1"/>
</dbReference>
<sequence>MIPLKDTIPSRTYPIVTVSLIVLNVLIFFFEISLGEGLSEFFDIFGVVPATYFELKESDAPFLIIYFPFITSMFLHGGWMHLIGNMIYLWVFGDNVEDRMGHFKFLLFYLLCGIFAGLAHVYTNPHSEIPAVGASGAISGVLGAYFILFPHSRVITLIPIFFFFDLIEVSAFVFLGFWFILQFFNGIASLGAATYAATGGVAWWAHIGGFIAGLLLSFVFARRRRWD</sequence>
<evidence type="ECO:0000313" key="9">
    <source>
        <dbReference type="EMBL" id="CUU02848.1"/>
    </source>
</evidence>
<keyword evidence="9" id="KW-0645">Protease</keyword>
<dbReference type="AlphaFoldDB" id="A0A0S4MV40"/>
<feature type="transmembrane region" description="Helical" evidence="7">
    <location>
        <begin position="103"/>
        <end position="123"/>
    </location>
</feature>
<dbReference type="STRING" id="1643428.GCA_001442855_00587"/>
<keyword evidence="4 7" id="KW-0812">Transmembrane</keyword>
<dbReference type="GO" id="GO:0004252">
    <property type="term" value="F:serine-type endopeptidase activity"/>
    <property type="evidence" value="ECO:0007669"/>
    <property type="project" value="InterPro"/>
</dbReference>
<feature type="transmembrane region" description="Helical" evidence="7">
    <location>
        <begin position="129"/>
        <end position="148"/>
    </location>
</feature>
<evidence type="ECO:0000256" key="5">
    <source>
        <dbReference type="ARBA" id="ARBA00022989"/>
    </source>
</evidence>
<keyword evidence="2" id="KW-1003">Cell membrane</keyword>
<dbReference type="GO" id="GO:0016020">
    <property type="term" value="C:membrane"/>
    <property type="evidence" value="ECO:0007669"/>
    <property type="project" value="UniProtKB-SubCell"/>
</dbReference>
<protein>
    <submittedName>
        <fullName evidence="9">Membrane associated serine protease, rhomboid family</fullName>
    </submittedName>
</protein>